<protein>
    <submittedName>
        <fullName evidence="2">Uncharacterized protein</fullName>
    </submittedName>
</protein>
<feature type="compositionally biased region" description="Basic and acidic residues" evidence="1">
    <location>
        <begin position="51"/>
        <end position="64"/>
    </location>
</feature>
<comment type="caution">
    <text evidence="2">The sequence shown here is derived from an EMBL/GenBank/DDBJ whole genome shotgun (WGS) entry which is preliminary data.</text>
</comment>
<keyword evidence="3" id="KW-1185">Reference proteome</keyword>
<dbReference type="Proteomes" id="UP000011885">
    <property type="component" value="Unassembled WGS sequence"/>
</dbReference>
<organism evidence="2 3">
    <name type="scientific">Rhodopirellula sallentina SM41</name>
    <dbReference type="NCBI Taxonomy" id="1263870"/>
    <lineage>
        <taxon>Bacteria</taxon>
        <taxon>Pseudomonadati</taxon>
        <taxon>Planctomycetota</taxon>
        <taxon>Planctomycetia</taxon>
        <taxon>Pirellulales</taxon>
        <taxon>Pirellulaceae</taxon>
        <taxon>Rhodopirellula</taxon>
    </lineage>
</organism>
<feature type="region of interest" description="Disordered" evidence="1">
    <location>
        <begin position="51"/>
        <end position="76"/>
    </location>
</feature>
<dbReference type="EMBL" id="ANOH01000443">
    <property type="protein sequence ID" value="EMI52255.1"/>
    <property type="molecule type" value="Genomic_DNA"/>
</dbReference>
<proteinExistence type="predicted"/>
<gene>
    <name evidence="2" type="ORF">RSSM_06369</name>
</gene>
<accession>M5TSX7</accession>
<reference evidence="2 3" key="1">
    <citation type="journal article" date="2013" name="Mar. Genomics">
        <title>Expression of sulfatases in Rhodopirellula baltica and the diversity of sulfatases in the genus Rhodopirellula.</title>
        <authorList>
            <person name="Wegner C.E."/>
            <person name="Richter-Heitmann T."/>
            <person name="Klindworth A."/>
            <person name="Klockow C."/>
            <person name="Richter M."/>
            <person name="Achstetter T."/>
            <person name="Glockner F.O."/>
            <person name="Harder J."/>
        </authorList>
    </citation>
    <scope>NUCLEOTIDE SEQUENCE [LARGE SCALE GENOMIC DNA]</scope>
    <source>
        <strain evidence="2 3">SM41</strain>
    </source>
</reference>
<dbReference type="PATRIC" id="fig|1263870.3.peg.6749"/>
<evidence type="ECO:0000256" key="1">
    <source>
        <dbReference type="SAM" id="MobiDB-lite"/>
    </source>
</evidence>
<evidence type="ECO:0000313" key="2">
    <source>
        <dbReference type="EMBL" id="EMI52255.1"/>
    </source>
</evidence>
<name>M5TSX7_9BACT</name>
<dbReference type="AlphaFoldDB" id="M5TSX7"/>
<evidence type="ECO:0000313" key="3">
    <source>
        <dbReference type="Proteomes" id="UP000011885"/>
    </source>
</evidence>
<sequence length="76" mass="8875">MSQQLLGVTGKTDRFCGAHVFVLEVVARMKRISPTMITHIERITRIERIPRIERPPRSHDDRRETRRHLPLGVGSY</sequence>